<evidence type="ECO:0000313" key="8">
    <source>
        <dbReference type="EMBL" id="WBO23253.1"/>
    </source>
</evidence>
<protein>
    <submittedName>
        <fullName evidence="8">GlsB/YeaQ/YmgE family stress response membrane protein</fullName>
    </submittedName>
</protein>
<dbReference type="EMBL" id="CP115174">
    <property type="protein sequence ID" value="WBO23253.1"/>
    <property type="molecule type" value="Genomic_DNA"/>
</dbReference>
<keyword evidence="4 7" id="KW-0812">Transmembrane</keyword>
<dbReference type="PANTHER" id="PTHR33884:SF3">
    <property type="entry name" value="UPF0410 PROTEIN YMGE"/>
    <property type="match status" value="1"/>
</dbReference>
<organism evidence="8 9">
    <name type="scientific">Sphingomonas abietis</name>
    <dbReference type="NCBI Taxonomy" id="3012344"/>
    <lineage>
        <taxon>Bacteria</taxon>
        <taxon>Pseudomonadati</taxon>
        <taxon>Pseudomonadota</taxon>
        <taxon>Alphaproteobacteria</taxon>
        <taxon>Sphingomonadales</taxon>
        <taxon>Sphingomonadaceae</taxon>
        <taxon>Sphingomonas</taxon>
    </lineage>
</organism>
<evidence type="ECO:0000256" key="4">
    <source>
        <dbReference type="ARBA" id="ARBA00022692"/>
    </source>
</evidence>
<evidence type="ECO:0000256" key="7">
    <source>
        <dbReference type="SAM" id="Phobius"/>
    </source>
</evidence>
<keyword evidence="9" id="KW-1185">Reference proteome</keyword>
<feature type="transmembrane region" description="Helical" evidence="7">
    <location>
        <begin position="69"/>
        <end position="89"/>
    </location>
</feature>
<feature type="transmembrane region" description="Helical" evidence="7">
    <location>
        <begin position="12"/>
        <end position="32"/>
    </location>
</feature>
<dbReference type="Pfam" id="PF04226">
    <property type="entry name" value="Transgly_assoc"/>
    <property type="match status" value="1"/>
</dbReference>
<dbReference type="RefSeq" id="WP_270077888.1">
    <property type="nucleotide sequence ID" value="NZ_CP115174.1"/>
</dbReference>
<evidence type="ECO:0000256" key="6">
    <source>
        <dbReference type="ARBA" id="ARBA00023136"/>
    </source>
</evidence>
<accession>A0ABY7NPF1</accession>
<evidence type="ECO:0000256" key="5">
    <source>
        <dbReference type="ARBA" id="ARBA00022989"/>
    </source>
</evidence>
<evidence type="ECO:0000256" key="1">
    <source>
        <dbReference type="ARBA" id="ARBA00004651"/>
    </source>
</evidence>
<comment type="subcellular location">
    <subcellularLocation>
        <location evidence="1">Cell membrane</location>
        <topology evidence="1">Multi-pass membrane protein</topology>
    </subcellularLocation>
</comment>
<evidence type="ECO:0000256" key="2">
    <source>
        <dbReference type="ARBA" id="ARBA00011006"/>
    </source>
</evidence>
<dbReference type="Proteomes" id="UP001210865">
    <property type="component" value="Chromosome"/>
</dbReference>
<gene>
    <name evidence="8" type="ORF">PBT88_03690</name>
</gene>
<feature type="transmembrane region" description="Helical" evidence="7">
    <location>
        <begin position="39"/>
        <end position="57"/>
    </location>
</feature>
<evidence type="ECO:0000313" key="9">
    <source>
        <dbReference type="Proteomes" id="UP001210865"/>
    </source>
</evidence>
<name>A0ABY7NPF1_9SPHN</name>
<dbReference type="InterPro" id="IPR007341">
    <property type="entry name" value="Transgly_assoc"/>
</dbReference>
<keyword evidence="6 7" id="KW-0472">Membrane</keyword>
<evidence type="ECO:0000256" key="3">
    <source>
        <dbReference type="ARBA" id="ARBA00022475"/>
    </source>
</evidence>
<dbReference type="PANTHER" id="PTHR33884">
    <property type="entry name" value="UPF0410 PROTEIN YMGE"/>
    <property type="match status" value="1"/>
</dbReference>
<keyword evidence="3" id="KW-1003">Cell membrane</keyword>
<keyword evidence="5 7" id="KW-1133">Transmembrane helix</keyword>
<proteinExistence type="inferred from homology"/>
<comment type="similarity">
    <text evidence="2">Belongs to the UPF0410 family.</text>
</comment>
<sequence length="92" mass="9435">MHMSISSDNLLLAFVLWIVVGAIIGWLAGLLVQGGGFGFIADALIGIFGSVVAGWLFPHLGITLGGGLIGSVLASIAGAVIVIVVIRLLRRI</sequence>
<reference evidence="8 9" key="1">
    <citation type="submission" date="2022-12" db="EMBL/GenBank/DDBJ databases">
        <title>Sphingomonas abieness sp. nov., an endophytic bacterium isolated from Abies koreana.</title>
        <authorList>
            <person name="Jiang L."/>
            <person name="Lee J."/>
        </authorList>
    </citation>
    <scope>NUCLEOTIDE SEQUENCE [LARGE SCALE GENOMIC DNA]</scope>
    <source>
        <strain evidence="9">PAMB 00755</strain>
    </source>
</reference>